<organism evidence="3 4">
    <name type="scientific">Amycolatopsis samaneae</name>
    <dbReference type="NCBI Taxonomy" id="664691"/>
    <lineage>
        <taxon>Bacteria</taxon>
        <taxon>Bacillati</taxon>
        <taxon>Actinomycetota</taxon>
        <taxon>Actinomycetes</taxon>
        <taxon>Pseudonocardiales</taxon>
        <taxon>Pseudonocardiaceae</taxon>
        <taxon>Amycolatopsis</taxon>
    </lineage>
</organism>
<dbReference type="Gene3D" id="3.40.50.620">
    <property type="entry name" value="HUPs"/>
    <property type="match status" value="1"/>
</dbReference>
<dbReference type="Pfam" id="PF00582">
    <property type="entry name" value="Usp"/>
    <property type="match status" value="1"/>
</dbReference>
<comment type="caution">
    <text evidence="3">The sequence shown here is derived from an EMBL/GenBank/DDBJ whole genome shotgun (WGS) entry which is preliminary data.</text>
</comment>
<evidence type="ECO:0000313" key="3">
    <source>
        <dbReference type="EMBL" id="MFD2465444.1"/>
    </source>
</evidence>
<proteinExistence type="inferred from homology"/>
<dbReference type="RefSeq" id="WP_345408155.1">
    <property type="nucleotide sequence ID" value="NZ_BAABHG010000026.1"/>
</dbReference>
<dbReference type="Proteomes" id="UP001597419">
    <property type="component" value="Unassembled WGS sequence"/>
</dbReference>
<dbReference type="InterPro" id="IPR014729">
    <property type="entry name" value="Rossmann-like_a/b/a_fold"/>
</dbReference>
<gene>
    <name evidence="3" type="ORF">ACFSYJ_42975</name>
</gene>
<evidence type="ECO:0000313" key="4">
    <source>
        <dbReference type="Proteomes" id="UP001597419"/>
    </source>
</evidence>
<dbReference type="PRINTS" id="PR01438">
    <property type="entry name" value="UNVRSLSTRESS"/>
</dbReference>
<name>A0ABW5GXB6_9PSEU</name>
<evidence type="ECO:0000256" key="1">
    <source>
        <dbReference type="ARBA" id="ARBA00008791"/>
    </source>
</evidence>
<protein>
    <submittedName>
        <fullName evidence="3">Universal stress protein</fullName>
    </submittedName>
</protein>
<reference evidence="4" key="1">
    <citation type="journal article" date="2019" name="Int. J. Syst. Evol. Microbiol.">
        <title>The Global Catalogue of Microorganisms (GCM) 10K type strain sequencing project: providing services to taxonomists for standard genome sequencing and annotation.</title>
        <authorList>
            <consortium name="The Broad Institute Genomics Platform"/>
            <consortium name="The Broad Institute Genome Sequencing Center for Infectious Disease"/>
            <person name="Wu L."/>
            <person name="Ma J."/>
        </authorList>
    </citation>
    <scope>NUCLEOTIDE SEQUENCE [LARGE SCALE GENOMIC DNA]</scope>
    <source>
        <strain evidence="4">CGMCC 4.7643</strain>
    </source>
</reference>
<dbReference type="InterPro" id="IPR006016">
    <property type="entry name" value="UspA"/>
</dbReference>
<dbReference type="PANTHER" id="PTHR31964:SF113">
    <property type="entry name" value="USPA DOMAIN-CONTAINING PROTEIN"/>
    <property type="match status" value="1"/>
</dbReference>
<accession>A0ABW5GXB6</accession>
<dbReference type="InterPro" id="IPR006015">
    <property type="entry name" value="Universal_stress_UspA"/>
</dbReference>
<evidence type="ECO:0000259" key="2">
    <source>
        <dbReference type="Pfam" id="PF00582"/>
    </source>
</evidence>
<feature type="domain" description="UspA" evidence="2">
    <location>
        <begin position="8"/>
        <end position="143"/>
    </location>
</feature>
<comment type="similarity">
    <text evidence="1">Belongs to the universal stress protein A family.</text>
</comment>
<dbReference type="SUPFAM" id="SSF52402">
    <property type="entry name" value="Adenine nucleotide alpha hydrolases-like"/>
    <property type="match status" value="1"/>
</dbReference>
<sequence length="169" mass="17563">MTQETDRNRIVVGVDGSPASAAALRWARAEAAARGSTLHAVTVWLYDAMLDDASVARTQEDARQTHLAKLEEFVATTLGENPGVEVTCAAPDGDAGDILVAMSADAAMLVLGSHGTRTLRHLVLGSVCSACLRHACCPVVVLPAEVTAKADVLERMLGSAASYVPGPVL</sequence>
<keyword evidence="4" id="KW-1185">Reference proteome</keyword>
<dbReference type="PANTHER" id="PTHR31964">
    <property type="entry name" value="ADENINE NUCLEOTIDE ALPHA HYDROLASES-LIKE SUPERFAMILY PROTEIN"/>
    <property type="match status" value="1"/>
</dbReference>
<dbReference type="EMBL" id="JBHUKU010000031">
    <property type="protein sequence ID" value="MFD2465444.1"/>
    <property type="molecule type" value="Genomic_DNA"/>
</dbReference>